<organism evidence="1 2">
    <name type="scientific">Collinsella stercoris DSM 13279</name>
    <dbReference type="NCBI Taxonomy" id="445975"/>
    <lineage>
        <taxon>Bacteria</taxon>
        <taxon>Bacillati</taxon>
        <taxon>Actinomycetota</taxon>
        <taxon>Coriobacteriia</taxon>
        <taxon>Coriobacteriales</taxon>
        <taxon>Coriobacteriaceae</taxon>
        <taxon>Collinsella</taxon>
    </lineage>
</organism>
<comment type="caution">
    <text evidence="1">The sequence shown here is derived from an EMBL/GenBank/DDBJ whole genome shotgun (WGS) entry which is preliminary data.</text>
</comment>
<protein>
    <submittedName>
        <fullName evidence="1">Uncharacterized protein</fullName>
    </submittedName>
</protein>
<reference evidence="1 2" key="2">
    <citation type="submission" date="2008-10" db="EMBL/GenBank/DDBJ databases">
        <authorList>
            <person name="Fulton L."/>
            <person name="Clifton S."/>
            <person name="Fulton B."/>
            <person name="Xu J."/>
            <person name="Minx P."/>
            <person name="Pepin K.H."/>
            <person name="Johnson M."/>
            <person name="Thiruvilangam P."/>
            <person name="Bhonagiri V."/>
            <person name="Nash W.E."/>
            <person name="Mardis E.R."/>
            <person name="Wilson R.K."/>
        </authorList>
    </citation>
    <scope>NUCLEOTIDE SEQUENCE [LARGE SCALE GENOMIC DNA]</scope>
    <source>
        <strain evidence="1 2">DSM 13279</strain>
    </source>
</reference>
<gene>
    <name evidence="1" type="ORF">COLSTE_02065</name>
</gene>
<dbReference type="AlphaFoldDB" id="B6GD87"/>
<sequence length="89" mass="10022">MDAGGPRADCVRAGRIEAGGMRANAKTEYTFVGTIFSMPRTRCFTHVMYLRFYCISRAACSAAQILCQQLCRCVPNNDAKDGLQERHRW</sequence>
<keyword evidence="2" id="KW-1185">Reference proteome</keyword>
<accession>B6GD87</accession>
<proteinExistence type="predicted"/>
<evidence type="ECO:0000313" key="2">
    <source>
        <dbReference type="Proteomes" id="UP000003560"/>
    </source>
</evidence>
<name>B6GD87_9ACTN</name>
<dbReference type="HOGENOM" id="CLU_2449515_0_0_11"/>
<reference evidence="1 2" key="1">
    <citation type="submission" date="2008-10" db="EMBL/GenBank/DDBJ databases">
        <title>Draft genome sequence of Collinsella stercoris (DSM 13279).</title>
        <authorList>
            <person name="Sudarsanam P."/>
            <person name="Ley R."/>
            <person name="Guruge J."/>
            <person name="Turnbaugh P.J."/>
            <person name="Mahowald M."/>
            <person name="Liep D."/>
            <person name="Gordon J."/>
        </authorList>
    </citation>
    <scope>NUCLEOTIDE SEQUENCE [LARGE SCALE GENOMIC DNA]</scope>
    <source>
        <strain evidence="1 2">DSM 13279</strain>
    </source>
</reference>
<dbReference type="Proteomes" id="UP000003560">
    <property type="component" value="Unassembled WGS sequence"/>
</dbReference>
<dbReference type="EMBL" id="ABXJ01000124">
    <property type="protein sequence ID" value="EEA89749.1"/>
    <property type="molecule type" value="Genomic_DNA"/>
</dbReference>
<evidence type="ECO:0000313" key="1">
    <source>
        <dbReference type="EMBL" id="EEA89749.1"/>
    </source>
</evidence>